<dbReference type="PANTHER" id="PTHR43242:SF1">
    <property type="entry name" value="NAD(P)-BINDING ROSSMANN-FOLD SUPERFAMILY PROTEIN"/>
    <property type="match status" value="1"/>
</dbReference>
<dbReference type="Pfam" id="PF04321">
    <property type="entry name" value="RmlD_sub_bind"/>
    <property type="match status" value="1"/>
</dbReference>
<sequence length="300" mass="34864">MVYVLNNIPNKILVLGASGFVGSHLLQRLRKHVTGTFCQNPIRGGIRFDSLKDRLAEVVPKQHRFTHGVIFIGEANPDVCFQNPKLTYELNVRSMKRIVCDLEDMGIVPVFISSEFVFDGKKGDYKEMDTPNPILVYGQHKLETENFIRKNIKHYIIIRLAKTFGNRLQDKTLFTRWIQDYQKGNRIRIAYNQRFSPIWVYDAVDSINALIDDDARGIYNIAGFRGYSRLELFDIFRAQMKRKTGRKIFFELCQLKDLGLPEPRPIDVSLDSTKIRSIKGVRLHEIEDVCRQIIASYYEK</sequence>
<dbReference type="PANTHER" id="PTHR43242">
    <property type="entry name" value="NAD(P)-BINDING ROSSMANN-FOLD SUPERFAMILY PROTEIN"/>
    <property type="match status" value="1"/>
</dbReference>
<dbReference type="Proteomes" id="UP000176854">
    <property type="component" value="Unassembled WGS sequence"/>
</dbReference>
<dbReference type="InterPro" id="IPR036291">
    <property type="entry name" value="NAD(P)-bd_dom_sf"/>
</dbReference>
<protein>
    <recommendedName>
        <fullName evidence="1">RmlD-like substrate binding domain-containing protein</fullName>
    </recommendedName>
</protein>
<evidence type="ECO:0000259" key="1">
    <source>
        <dbReference type="Pfam" id="PF04321"/>
    </source>
</evidence>
<dbReference type="Gene3D" id="3.90.25.10">
    <property type="entry name" value="UDP-galactose 4-epimerase, domain 1"/>
    <property type="match status" value="1"/>
</dbReference>
<dbReference type="EMBL" id="MFJC01000018">
    <property type="protein sequence ID" value="OGG09615.1"/>
    <property type="molecule type" value="Genomic_DNA"/>
</dbReference>
<evidence type="ECO:0000313" key="3">
    <source>
        <dbReference type="Proteomes" id="UP000176854"/>
    </source>
</evidence>
<name>A0A1F5ZB81_9BACT</name>
<dbReference type="STRING" id="1798373.A2154_03100"/>
<feature type="domain" description="RmlD-like substrate binding" evidence="1">
    <location>
        <begin position="11"/>
        <end position="297"/>
    </location>
</feature>
<dbReference type="GO" id="GO:0019305">
    <property type="term" value="P:dTDP-rhamnose biosynthetic process"/>
    <property type="evidence" value="ECO:0007669"/>
    <property type="project" value="UniProtKB-UniPathway"/>
</dbReference>
<organism evidence="2 3">
    <name type="scientific">Candidatus Gottesmanbacteria bacterium RBG_16_43_7</name>
    <dbReference type="NCBI Taxonomy" id="1798373"/>
    <lineage>
        <taxon>Bacteria</taxon>
        <taxon>Candidatus Gottesmaniibacteriota</taxon>
    </lineage>
</organism>
<comment type="caution">
    <text evidence="2">The sequence shown here is derived from an EMBL/GenBank/DDBJ whole genome shotgun (WGS) entry which is preliminary data.</text>
</comment>
<dbReference type="UniPathway" id="UPA00124"/>
<dbReference type="InterPro" id="IPR029903">
    <property type="entry name" value="RmlD-like-bd"/>
</dbReference>
<dbReference type="AlphaFoldDB" id="A0A1F5ZB81"/>
<reference evidence="2 3" key="1">
    <citation type="journal article" date="2016" name="Nat. Commun.">
        <title>Thousands of microbial genomes shed light on interconnected biogeochemical processes in an aquifer system.</title>
        <authorList>
            <person name="Anantharaman K."/>
            <person name="Brown C.T."/>
            <person name="Hug L.A."/>
            <person name="Sharon I."/>
            <person name="Castelle C.J."/>
            <person name="Probst A.J."/>
            <person name="Thomas B.C."/>
            <person name="Singh A."/>
            <person name="Wilkins M.J."/>
            <person name="Karaoz U."/>
            <person name="Brodie E.L."/>
            <person name="Williams K.H."/>
            <person name="Hubbard S.S."/>
            <person name="Banfield J.F."/>
        </authorList>
    </citation>
    <scope>NUCLEOTIDE SEQUENCE [LARGE SCALE GENOMIC DNA]</scope>
</reference>
<proteinExistence type="predicted"/>
<dbReference type="SUPFAM" id="SSF51735">
    <property type="entry name" value="NAD(P)-binding Rossmann-fold domains"/>
    <property type="match status" value="1"/>
</dbReference>
<dbReference type="Gene3D" id="3.40.50.720">
    <property type="entry name" value="NAD(P)-binding Rossmann-like Domain"/>
    <property type="match status" value="1"/>
</dbReference>
<evidence type="ECO:0000313" key="2">
    <source>
        <dbReference type="EMBL" id="OGG09615.1"/>
    </source>
</evidence>
<gene>
    <name evidence="2" type="ORF">A2154_03100</name>
</gene>
<accession>A0A1F5ZB81</accession>